<protein>
    <recommendedName>
        <fullName evidence="3">amidase</fullName>
        <ecNumber evidence="3">3.5.1.4</ecNumber>
    </recommendedName>
</protein>
<evidence type="ECO:0000256" key="3">
    <source>
        <dbReference type="ARBA" id="ARBA00012922"/>
    </source>
</evidence>
<dbReference type="PATRIC" id="fig|1121362.3.peg.2688"/>
<dbReference type="STRING" id="1121362.A605_13220"/>
<dbReference type="KEGG" id="chn:A605_13220"/>
<evidence type="ECO:0000259" key="4">
    <source>
        <dbReference type="Pfam" id="PF01425"/>
    </source>
</evidence>
<name>M1P1G5_9CORY</name>
<evidence type="ECO:0000256" key="1">
    <source>
        <dbReference type="ARBA" id="ARBA00001311"/>
    </source>
</evidence>
<keyword evidence="6" id="KW-1185">Reference proteome</keyword>
<dbReference type="EC" id="3.5.1.4" evidence="3"/>
<dbReference type="PROSITE" id="PS00571">
    <property type="entry name" value="AMIDASES"/>
    <property type="match status" value="1"/>
</dbReference>
<dbReference type="InterPro" id="IPR036928">
    <property type="entry name" value="AS_sf"/>
</dbReference>
<dbReference type="AlphaFoldDB" id="M1P1G5"/>
<proteinExistence type="inferred from homology"/>
<dbReference type="InterPro" id="IPR000120">
    <property type="entry name" value="Amidase"/>
</dbReference>
<dbReference type="eggNOG" id="COG0154">
    <property type="taxonomic scope" value="Bacteria"/>
</dbReference>
<comment type="catalytic activity">
    <reaction evidence="1">
        <text>a monocarboxylic acid amide + H2O = a monocarboxylate + NH4(+)</text>
        <dbReference type="Rhea" id="RHEA:12020"/>
        <dbReference type="ChEBI" id="CHEBI:15377"/>
        <dbReference type="ChEBI" id="CHEBI:28938"/>
        <dbReference type="ChEBI" id="CHEBI:35757"/>
        <dbReference type="ChEBI" id="CHEBI:83628"/>
        <dbReference type="EC" id="3.5.1.4"/>
    </reaction>
</comment>
<evidence type="ECO:0000256" key="2">
    <source>
        <dbReference type="ARBA" id="ARBA00009199"/>
    </source>
</evidence>
<dbReference type="PANTHER" id="PTHR11895:SF7">
    <property type="entry name" value="GLUTAMYL-TRNA(GLN) AMIDOTRANSFERASE SUBUNIT A, MITOCHONDRIAL"/>
    <property type="match status" value="1"/>
</dbReference>
<dbReference type="Gene3D" id="3.90.1300.10">
    <property type="entry name" value="Amidase signature (AS) domain"/>
    <property type="match status" value="1"/>
</dbReference>
<dbReference type="PANTHER" id="PTHR11895">
    <property type="entry name" value="TRANSAMIDASE"/>
    <property type="match status" value="1"/>
</dbReference>
<evidence type="ECO:0000313" key="5">
    <source>
        <dbReference type="EMBL" id="AGF73640.1"/>
    </source>
</evidence>
<gene>
    <name evidence="5" type="ORF">A605_13220</name>
</gene>
<dbReference type="Proteomes" id="UP000011723">
    <property type="component" value="Chromosome"/>
</dbReference>
<sequence length="420" mass="43559">MSTLSSRILGRMTSSVRVLVDRLRGGELTAVSRIEELAGALAGLGPAEHGFSHLDLDAAHETAERLDALPADRRGRLHGLPLPAKDLHDVAGQPTTHGSAARTRLAGRTDPFLAALLAEGVVIPGKSATCELGLTIYTEPAGLPAPDNPLWPGRTPGGSSGGAAVLVARGLLPAAHASDGGGSIRVPAAACGLVGFKPAGNSGLSVPGFVTRSLDDAAFLHGLTPVTGRRRIGVLTQPLFAGTPVDAVMLEAVGAVADRLSDAGHDVVEIAPYPRVEDTFAAFTALFTEKLAPLPDPVDGIVGWLRERGRAVTPERLAAARHHAAGLPRLLEQYWGVDALLSPMLSTDPPPVGHLAALEPAEDFLAQTRWSPWGSLFNMTRAAAVSIPWAVPGRPPVGVQLGAIRLSDAALLGLAREVHP</sequence>
<dbReference type="InterPro" id="IPR023631">
    <property type="entry name" value="Amidase_dom"/>
</dbReference>
<evidence type="ECO:0000313" key="6">
    <source>
        <dbReference type="Proteomes" id="UP000011723"/>
    </source>
</evidence>
<organism evidence="5 6">
    <name type="scientific">Corynebacterium halotolerans YIM 70093 = DSM 44683</name>
    <dbReference type="NCBI Taxonomy" id="1121362"/>
    <lineage>
        <taxon>Bacteria</taxon>
        <taxon>Bacillati</taxon>
        <taxon>Actinomycetota</taxon>
        <taxon>Actinomycetes</taxon>
        <taxon>Mycobacteriales</taxon>
        <taxon>Corynebacteriaceae</taxon>
        <taxon>Corynebacterium</taxon>
    </lineage>
</organism>
<dbReference type="InterPro" id="IPR020556">
    <property type="entry name" value="Amidase_CS"/>
</dbReference>
<reference evidence="5 6" key="1">
    <citation type="journal article" date="2012" name="Stand. Genomic Sci.">
        <title>Genome sequence of the halotolerant bacterium Corynebacterium halotolerans type strain YIM 70093(T) (= DSM 44683(T)).</title>
        <authorList>
            <person name="Ruckert C."/>
            <person name="Albersmeier A."/>
            <person name="Al-Dilaimi A."/>
            <person name="Niehaus K."/>
            <person name="Szczepanowski R."/>
            <person name="Kalinowski J."/>
        </authorList>
    </citation>
    <scope>NUCLEOTIDE SEQUENCE [LARGE SCALE GENOMIC DNA]</scope>
    <source>
        <strain evidence="5">YIM 70093</strain>
    </source>
</reference>
<dbReference type="GO" id="GO:0004040">
    <property type="term" value="F:amidase activity"/>
    <property type="evidence" value="ECO:0007669"/>
    <property type="project" value="UniProtKB-EC"/>
</dbReference>
<dbReference type="SUPFAM" id="SSF75304">
    <property type="entry name" value="Amidase signature (AS) enzymes"/>
    <property type="match status" value="1"/>
</dbReference>
<accession>M1P1G5</accession>
<comment type="similarity">
    <text evidence="2">Belongs to the amidase family.</text>
</comment>
<dbReference type="HOGENOM" id="CLU_009600_0_4_11"/>
<feature type="domain" description="Amidase" evidence="4">
    <location>
        <begin position="49"/>
        <end position="199"/>
    </location>
</feature>
<dbReference type="Pfam" id="PF01425">
    <property type="entry name" value="Amidase"/>
    <property type="match status" value="1"/>
</dbReference>
<dbReference type="EMBL" id="CP003697">
    <property type="protein sequence ID" value="AGF73640.1"/>
    <property type="molecule type" value="Genomic_DNA"/>
</dbReference>